<dbReference type="InterPro" id="IPR027531">
    <property type="entry name" value="eIF3f"/>
</dbReference>
<accession>A0AAD7AV52</accession>
<protein>
    <recommendedName>
        <fullName evidence="4">Eukaryotic translation initiation factor 3 subunit F</fullName>
        <shortName evidence="4">eIF3f</shortName>
    </recommendedName>
</protein>
<comment type="subcellular location">
    <subcellularLocation>
        <location evidence="4">Cytoplasm</location>
    </subcellularLocation>
</comment>
<evidence type="ECO:0000256" key="4">
    <source>
        <dbReference type="HAMAP-Rule" id="MF_03005"/>
    </source>
</evidence>
<feature type="compositionally biased region" description="Polar residues" evidence="5">
    <location>
        <begin position="9"/>
        <end position="26"/>
    </location>
</feature>
<keyword evidence="7" id="KW-0645">Protease</keyword>
<evidence type="ECO:0000256" key="1">
    <source>
        <dbReference type="ARBA" id="ARBA00022490"/>
    </source>
</evidence>
<dbReference type="InterPro" id="IPR000555">
    <property type="entry name" value="JAMM/MPN+_dom"/>
</dbReference>
<dbReference type="GO" id="GO:0071541">
    <property type="term" value="C:eukaryotic translation initiation factor 3 complex, eIF3m"/>
    <property type="evidence" value="ECO:0007669"/>
    <property type="project" value="TreeGrafter"/>
</dbReference>
<dbReference type="Pfam" id="PF01398">
    <property type="entry name" value="JAB"/>
    <property type="match status" value="1"/>
</dbReference>
<dbReference type="PANTHER" id="PTHR10540:SF6">
    <property type="entry name" value="EUKARYOTIC TRANSLATION INITIATION FACTOR 3 SUBUNIT F"/>
    <property type="match status" value="1"/>
</dbReference>
<keyword evidence="3 4" id="KW-0648">Protein biosynthesis</keyword>
<keyword evidence="8" id="KW-1185">Reference proteome</keyword>
<keyword evidence="1 4" id="KW-0963">Cytoplasm</keyword>
<dbReference type="GO" id="GO:0016282">
    <property type="term" value="C:eukaryotic 43S preinitiation complex"/>
    <property type="evidence" value="ECO:0007669"/>
    <property type="project" value="UniProtKB-UniRule"/>
</dbReference>
<dbReference type="AlphaFoldDB" id="A0AAD7AV52"/>
<dbReference type="PANTHER" id="PTHR10540">
    <property type="entry name" value="EUKARYOTIC TRANSLATION INITIATION FACTOR 3 SUBUNIT F-RELATED"/>
    <property type="match status" value="1"/>
</dbReference>
<dbReference type="Proteomes" id="UP001218218">
    <property type="component" value="Unassembled WGS sequence"/>
</dbReference>
<dbReference type="GO" id="GO:0008237">
    <property type="term" value="F:metallopeptidase activity"/>
    <property type="evidence" value="ECO:0007669"/>
    <property type="project" value="InterPro"/>
</dbReference>
<reference evidence="7" key="1">
    <citation type="submission" date="2023-03" db="EMBL/GenBank/DDBJ databases">
        <title>Massive genome expansion in bonnet fungi (Mycena s.s.) driven by repeated elements and novel gene families across ecological guilds.</title>
        <authorList>
            <consortium name="Lawrence Berkeley National Laboratory"/>
            <person name="Harder C.B."/>
            <person name="Miyauchi S."/>
            <person name="Viragh M."/>
            <person name="Kuo A."/>
            <person name="Thoen E."/>
            <person name="Andreopoulos B."/>
            <person name="Lu D."/>
            <person name="Skrede I."/>
            <person name="Drula E."/>
            <person name="Henrissat B."/>
            <person name="Morin E."/>
            <person name="Kohler A."/>
            <person name="Barry K."/>
            <person name="LaButti K."/>
            <person name="Morin E."/>
            <person name="Salamov A."/>
            <person name="Lipzen A."/>
            <person name="Mereny Z."/>
            <person name="Hegedus B."/>
            <person name="Baldrian P."/>
            <person name="Stursova M."/>
            <person name="Weitz H."/>
            <person name="Taylor A."/>
            <person name="Grigoriev I.V."/>
            <person name="Nagy L.G."/>
            <person name="Martin F."/>
            <person name="Kauserud H."/>
        </authorList>
    </citation>
    <scope>NUCLEOTIDE SEQUENCE</scope>
    <source>
        <strain evidence="7">CBHHK002</strain>
    </source>
</reference>
<dbReference type="InterPro" id="IPR037518">
    <property type="entry name" value="MPN"/>
</dbReference>
<evidence type="ECO:0000313" key="8">
    <source>
        <dbReference type="Proteomes" id="UP001218218"/>
    </source>
</evidence>
<feature type="region of interest" description="Disordered" evidence="5">
    <location>
        <begin position="1"/>
        <end position="26"/>
    </location>
</feature>
<evidence type="ECO:0000256" key="2">
    <source>
        <dbReference type="ARBA" id="ARBA00022540"/>
    </source>
</evidence>
<dbReference type="InterPro" id="IPR024969">
    <property type="entry name" value="EIF3F/CSN6-like_C"/>
</dbReference>
<keyword evidence="7" id="KW-0378">Hydrolase</keyword>
<sequence>MTLGGSSAVHIQSSTTSSAPSVPRTPSSITIHPVALFSILDHYLRRNDEQPRVIGTLLGTRSSDNTQIHVRSSFAVLHSENEEQVAVDMEYHRTMYELHSRVNPKETIVGWYSTGSNLNTYSALIQNFYSQETAPHHAIHVALNTGAEEGEEAGVQAYVSSPVGVFPKPENCIFVPVPVRLQFQDAERSGLDLLTQTAQSPNSTTAQPITSIANLDATLNTVSQMLDRVLGYVRQVLAGEIEGDKALGRYLMDTLGVAAIGEKGGEDKAFNASLQDTLMISYLANLVRAQAEVSARLALVTS</sequence>
<dbReference type="SMART" id="SM00232">
    <property type="entry name" value="JAB_MPN"/>
    <property type="match status" value="1"/>
</dbReference>
<dbReference type="PROSITE" id="PS50249">
    <property type="entry name" value="MPN"/>
    <property type="match status" value="1"/>
</dbReference>
<feature type="domain" description="MPN" evidence="6">
    <location>
        <begin position="29"/>
        <end position="164"/>
    </location>
</feature>
<dbReference type="GO" id="GO:0033290">
    <property type="term" value="C:eukaryotic 48S preinitiation complex"/>
    <property type="evidence" value="ECO:0007669"/>
    <property type="project" value="UniProtKB-UniRule"/>
</dbReference>
<evidence type="ECO:0000256" key="3">
    <source>
        <dbReference type="ARBA" id="ARBA00022917"/>
    </source>
</evidence>
<dbReference type="CDD" id="cd08064">
    <property type="entry name" value="MPN_eIF3f"/>
    <property type="match status" value="1"/>
</dbReference>
<gene>
    <name evidence="7" type="ORF">DFH08DRAFT_30463</name>
</gene>
<dbReference type="HAMAP" id="MF_03005">
    <property type="entry name" value="eIF3f"/>
    <property type="match status" value="1"/>
</dbReference>
<comment type="function">
    <text evidence="4">Component of the eukaryotic translation initiation factor 3 (eIF-3) complex, which is involved in protein synthesis of a specialized repertoire of mRNAs and, together with other initiation factors, stimulates binding of mRNA and methionyl-tRNAi to the 40S ribosome. The eIF-3 complex specifically targets and initiates translation of a subset of mRNAs involved in cell proliferation.</text>
</comment>
<keyword evidence="2 4" id="KW-0396">Initiation factor</keyword>
<dbReference type="GO" id="GO:0006508">
    <property type="term" value="P:proteolysis"/>
    <property type="evidence" value="ECO:0007669"/>
    <property type="project" value="UniProtKB-KW"/>
</dbReference>
<proteinExistence type="inferred from homology"/>
<organism evidence="7 8">
    <name type="scientific">Mycena albidolilacea</name>
    <dbReference type="NCBI Taxonomy" id="1033008"/>
    <lineage>
        <taxon>Eukaryota</taxon>
        <taxon>Fungi</taxon>
        <taxon>Dikarya</taxon>
        <taxon>Basidiomycota</taxon>
        <taxon>Agaricomycotina</taxon>
        <taxon>Agaricomycetes</taxon>
        <taxon>Agaricomycetidae</taxon>
        <taxon>Agaricales</taxon>
        <taxon>Marasmiineae</taxon>
        <taxon>Mycenaceae</taxon>
        <taxon>Mycena</taxon>
    </lineage>
</organism>
<comment type="caution">
    <text evidence="7">The sequence shown here is derived from an EMBL/GenBank/DDBJ whole genome shotgun (WGS) entry which is preliminary data.</text>
</comment>
<dbReference type="EMBL" id="JARIHO010000001">
    <property type="protein sequence ID" value="KAJ7368637.1"/>
    <property type="molecule type" value="Genomic_DNA"/>
</dbReference>
<dbReference type="Pfam" id="PF13012">
    <property type="entry name" value="MitMem_reg"/>
    <property type="match status" value="1"/>
</dbReference>
<name>A0AAD7AV52_9AGAR</name>
<dbReference type="GO" id="GO:0003743">
    <property type="term" value="F:translation initiation factor activity"/>
    <property type="evidence" value="ECO:0007669"/>
    <property type="project" value="UniProtKB-UniRule"/>
</dbReference>
<evidence type="ECO:0000256" key="5">
    <source>
        <dbReference type="SAM" id="MobiDB-lite"/>
    </source>
</evidence>
<evidence type="ECO:0000313" key="7">
    <source>
        <dbReference type="EMBL" id="KAJ7368637.1"/>
    </source>
</evidence>
<comment type="similarity">
    <text evidence="4">Belongs to the eIF-3 subunit F family.</text>
</comment>
<comment type="subunit">
    <text evidence="4">Component of the eukaryotic translation initiation factor 3 (eIF-3) complex.</text>
</comment>
<dbReference type="Gene3D" id="3.40.140.10">
    <property type="entry name" value="Cytidine Deaminase, domain 2"/>
    <property type="match status" value="1"/>
</dbReference>
<evidence type="ECO:0000259" key="6">
    <source>
        <dbReference type="PROSITE" id="PS50249"/>
    </source>
</evidence>
<dbReference type="GO" id="GO:0031369">
    <property type="term" value="F:translation initiation factor binding"/>
    <property type="evidence" value="ECO:0007669"/>
    <property type="project" value="InterPro"/>
</dbReference>
<dbReference type="GO" id="GO:0001732">
    <property type="term" value="P:formation of cytoplasmic translation initiation complex"/>
    <property type="evidence" value="ECO:0007669"/>
    <property type="project" value="UniProtKB-UniRule"/>
</dbReference>